<dbReference type="GO" id="GO:0046872">
    <property type="term" value="F:metal ion binding"/>
    <property type="evidence" value="ECO:0007669"/>
    <property type="project" value="InterPro"/>
</dbReference>
<organism evidence="2 3">
    <name type="scientific">Neoroseomonas alkaliterrae</name>
    <dbReference type="NCBI Taxonomy" id="1452450"/>
    <lineage>
        <taxon>Bacteria</taxon>
        <taxon>Pseudomonadati</taxon>
        <taxon>Pseudomonadota</taxon>
        <taxon>Alphaproteobacteria</taxon>
        <taxon>Acetobacterales</taxon>
        <taxon>Acetobacteraceae</taxon>
        <taxon>Neoroseomonas</taxon>
    </lineage>
</organism>
<comment type="caution">
    <text evidence="2">The sequence shown here is derived from an EMBL/GenBank/DDBJ whole genome shotgun (WGS) entry which is preliminary data.</text>
</comment>
<keyword evidence="1" id="KW-0812">Transmembrane</keyword>
<sequence length="160" mass="16086">MSAEPPPGAVVLLISGVRGGMDRVAVEEAIRRFDPAARIWTNWPKGMVAVETAAPAEALRMAVQDAGYVAGLRQGGAAAREPVDIAAAVMRVIGLTFAGFVLGTLLGAALGVGNALLNPLCATPGDSGGCAMGIPSVALAAGSLGAPLGFALALWRALRR</sequence>
<name>A0A840XM40_9PROT</name>
<feature type="transmembrane region" description="Helical" evidence="1">
    <location>
        <begin position="137"/>
        <end position="158"/>
    </location>
</feature>
<evidence type="ECO:0000313" key="2">
    <source>
        <dbReference type="EMBL" id="MBB5689628.1"/>
    </source>
</evidence>
<dbReference type="SUPFAM" id="SSF55008">
    <property type="entry name" value="HMA, heavy metal-associated domain"/>
    <property type="match status" value="1"/>
</dbReference>
<keyword evidence="3" id="KW-1185">Reference proteome</keyword>
<dbReference type="AlphaFoldDB" id="A0A840XM40"/>
<dbReference type="Proteomes" id="UP000562254">
    <property type="component" value="Unassembled WGS sequence"/>
</dbReference>
<keyword evidence="1" id="KW-1133">Transmembrane helix</keyword>
<dbReference type="EMBL" id="JACIJE010000004">
    <property type="protein sequence ID" value="MBB5689628.1"/>
    <property type="molecule type" value="Genomic_DNA"/>
</dbReference>
<gene>
    <name evidence="2" type="ORF">FHS88_001753</name>
</gene>
<protein>
    <submittedName>
        <fullName evidence="2">Uncharacterized protein</fullName>
    </submittedName>
</protein>
<evidence type="ECO:0000313" key="3">
    <source>
        <dbReference type="Proteomes" id="UP000562254"/>
    </source>
</evidence>
<feature type="transmembrane region" description="Helical" evidence="1">
    <location>
        <begin position="92"/>
        <end position="117"/>
    </location>
</feature>
<keyword evidence="1" id="KW-0472">Membrane</keyword>
<accession>A0A840XM40</accession>
<proteinExistence type="predicted"/>
<dbReference type="InterPro" id="IPR036163">
    <property type="entry name" value="HMA_dom_sf"/>
</dbReference>
<dbReference type="RefSeq" id="WP_184483631.1">
    <property type="nucleotide sequence ID" value="NZ_JAAEDJ010000263.1"/>
</dbReference>
<reference evidence="2 3" key="1">
    <citation type="submission" date="2020-08" db="EMBL/GenBank/DDBJ databases">
        <title>Genomic Encyclopedia of Type Strains, Phase IV (KMG-IV): sequencing the most valuable type-strain genomes for metagenomic binning, comparative biology and taxonomic classification.</title>
        <authorList>
            <person name="Goeker M."/>
        </authorList>
    </citation>
    <scope>NUCLEOTIDE SEQUENCE [LARGE SCALE GENOMIC DNA]</scope>
    <source>
        <strain evidence="2 3">DSM 25895</strain>
    </source>
</reference>
<dbReference type="Gene3D" id="3.30.70.100">
    <property type="match status" value="1"/>
</dbReference>
<evidence type="ECO:0000256" key="1">
    <source>
        <dbReference type="SAM" id="Phobius"/>
    </source>
</evidence>